<feature type="compositionally biased region" description="Polar residues" evidence="4">
    <location>
        <begin position="126"/>
        <end position="142"/>
    </location>
</feature>
<dbReference type="RefSeq" id="WP_062704528.1">
    <property type="nucleotide sequence ID" value="NZ_CAWRCI010000001.1"/>
</dbReference>
<proteinExistence type="inferred from homology"/>
<dbReference type="Pfam" id="PF05130">
    <property type="entry name" value="FlgN"/>
    <property type="match status" value="1"/>
</dbReference>
<dbReference type="GO" id="GO:0044780">
    <property type="term" value="P:bacterial-type flagellum assembly"/>
    <property type="evidence" value="ECO:0007669"/>
    <property type="project" value="InterPro"/>
</dbReference>
<evidence type="ECO:0000313" key="6">
    <source>
        <dbReference type="Proteomes" id="UP000073601"/>
    </source>
</evidence>
<dbReference type="Proteomes" id="UP000073601">
    <property type="component" value="Unassembled WGS sequence"/>
</dbReference>
<dbReference type="SUPFAM" id="SSF140566">
    <property type="entry name" value="FlgN-like"/>
    <property type="match status" value="1"/>
</dbReference>
<dbReference type="OrthoDB" id="5900563at2"/>
<keyword evidence="3" id="KW-1005">Bacterial flagellum biogenesis</keyword>
<feature type="region of interest" description="Disordered" evidence="4">
    <location>
        <begin position="122"/>
        <end position="142"/>
    </location>
</feature>
<keyword evidence="6" id="KW-1185">Reference proteome</keyword>
<sequence>MSEALSFEQLLQAQAENVNALLEVMENETSAISSRKAADIDVCAKQKLTLIQNIQLRDAQLAKCPELQSPSEEHLTTISHIKTSLEKCHQLNDANGVALQRAHLSMHKLRNLFQEAAGKSEMTYDSEGQASGSRTLGTNVKV</sequence>
<comment type="similarity">
    <text evidence="2">Belongs to the FlgN family.</text>
</comment>
<reference evidence="6" key="1">
    <citation type="submission" date="2016-02" db="EMBL/GenBank/DDBJ databases">
        <authorList>
            <person name="Rodrigo-Torres Lidia"/>
            <person name="Arahal R.David."/>
        </authorList>
    </citation>
    <scope>NUCLEOTIDE SEQUENCE [LARGE SCALE GENOMIC DNA]</scope>
    <source>
        <strain evidence="6">CECT 8713</strain>
    </source>
</reference>
<evidence type="ECO:0000313" key="5">
    <source>
        <dbReference type="EMBL" id="CZF77096.1"/>
    </source>
</evidence>
<name>A0A128ET09_9GAMM</name>
<gene>
    <name evidence="5" type="ORF">GMA8713_00017</name>
</gene>
<dbReference type="InterPro" id="IPR007809">
    <property type="entry name" value="FlgN-like"/>
</dbReference>
<evidence type="ECO:0000256" key="2">
    <source>
        <dbReference type="ARBA" id="ARBA00007703"/>
    </source>
</evidence>
<evidence type="ECO:0000256" key="3">
    <source>
        <dbReference type="ARBA" id="ARBA00022795"/>
    </source>
</evidence>
<organism evidence="5 6">
    <name type="scientific">Grimontia marina</name>
    <dbReference type="NCBI Taxonomy" id="646534"/>
    <lineage>
        <taxon>Bacteria</taxon>
        <taxon>Pseudomonadati</taxon>
        <taxon>Pseudomonadota</taxon>
        <taxon>Gammaproteobacteria</taxon>
        <taxon>Vibrionales</taxon>
        <taxon>Vibrionaceae</taxon>
        <taxon>Grimontia</taxon>
    </lineage>
</organism>
<dbReference type="AlphaFoldDB" id="A0A128ET09"/>
<dbReference type="EMBL" id="FIZY01000001">
    <property type="protein sequence ID" value="CZF77096.1"/>
    <property type="molecule type" value="Genomic_DNA"/>
</dbReference>
<evidence type="ECO:0000256" key="4">
    <source>
        <dbReference type="SAM" id="MobiDB-lite"/>
    </source>
</evidence>
<dbReference type="Gene3D" id="1.20.58.300">
    <property type="entry name" value="FlgN-like"/>
    <property type="match status" value="1"/>
</dbReference>
<protein>
    <submittedName>
        <fullName evidence="5">FlgN protein</fullName>
    </submittedName>
</protein>
<evidence type="ECO:0000256" key="1">
    <source>
        <dbReference type="ARBA" id="ARBA00002397"/>
    </source>
</evidence>
<comment type="function">
    <text evidence="1">Required for the efficient initiation of filament assembly.</text>
</comment>
<accession>A0A128ET09</accession>
<dbReference type="InterPro" id="IPR036679">
    <property type="entry name" value="FlgN-like_sf"/>
</dbReference>